<evidence type="ECO:0000313" key="9">
    <source>
        <dbReference type="EMBL" id="GIX69647.1"/>
    </source>
</evidence>
<keyword evidence="2" id="KW-0479">Metal-binding</keyword>
<comment type="caution">
    <text evidence="9">The sequence shown here is derived from an EMBL/GenBank/DDBJ whole genome shotgun (WGS) entry which is preliminary data.</text>
</comment>
<keyword evidence="4 7" id="KW-0863">Zinc-finger</keyword>
<evidence type="ECO:0000259" key="8">
    <source>
        <dbReference type="PROSITE" id="PS50157"/>
    </source>
</evidence>
<comment type="subcellular location">
    <subcellularLocation>
        <location evidence="1">Nucleus</location>
    </subcellularLocation>
</comment>
<keyword evidence="6" id="KW-0539">Nucleus</keyword>
<protein>
    <recommendedName>
        <fullName evidence="8">C2H2-type domain-containing protein</fullName>
    </recommendedName>
</protein>
<dbReference type="GO" id="GO:0000981">
    <property type="term" value="F:DNA-binding transcription factor activity, RNA polymerase II-specific"/>
    <property type="evidence" value="ECO:0007669"/>
    <property type="project" value="TreeGrafter"/>
</dbReference>
<dbReference type="InterPro" id="IPR013087">
    <property type="entry name" value="Znf_C2H2_type"/>
</dbReference>
<sequence length="247" mass="27877">MNQNPQCCESFSPKFPDNVSLPVAETCVLPGFQQTFGHKNPLMNQMAHHPNASSQMECPGIFHTDETSPDFISDFNENENASTNPISQFYEASLSIPILAVQNAQYNPMDPIPQTNSIGPIDPNKCPSEFLPQDHLEPQDRSRSVARPHACNYCDRTFSCSWSLTRHLHTPTDEKSYACTVCNKCPLIPLANWCNKRVRKASMRYLNTHTGEKPYACKSRNLELRSPWKMGCNNVTNYISLHNIVEG</sequence>
<gene>
    <name evidence="9" type="ORF">CDAR_283711</name>
</gene>
<evidence type="ECO:0000313" key="10">
    <source>
        <dbReference type="Proteomes" id="UP001054837"/>
    </source>
</evidence>
<keyword evidence="10" id="KW-1185">Reference proteome</keyword>
<evidence type="ECO:0000256" key="1">
    <source>
        <dbReference type="ARBA" id="ARBA00004123"/>
    </source>
</evidence>
<dbReference type="GO" id="GO:0008270">
    <property type="term" value="F:zinc ion binding"/>
    <property type="evidence" value="ECO:0007669"/>
    <property type="project" value="UniProtKB-KW"/>
</dbReference>
<dbReference type="EMBL" id="BPLQ01000288">
    <property type="protein sequence ID" value="GIX69647.1"/>
    <property type="molecule type" value="Genomic_DNA"/>
</dbReference>
<reference evidence="9 10" key="1">
    <citation type="submission" date="2021-06" db="EMBL/GenBank/DDBJ databases">
        <title>Caerostris darwini draft genome.</title>
        <authorList>
            <person name="Kono N."/>
            <person name="Arakawa K."/>
        </authorList>
    </citation>
    <scope>NUCLEOTIDE SEQUENCE [LARGE SCALE GENOMIC DNA]</scope>
</reference>
<evidence type="ECO:0000256" key="6">
    <source>
        <dbReference type="ARBA" id="ARBA00023242"/>
    </source>
</evidence>
<accession>A0AAV4MBW2</accession>
<organism evidence="9 10">
    <name type="scientific">Caerostris darwini</name>
    <dbReference type="NCBI Taxonomy" id="1538125"/>
    <lineage>
        <taxon>Eukaryota</taxon>
        <taxon>Metazoa</taxon>
        <taxon>Ecdysozoa</taxon>
        <taxon>Arthropoda</taxon>
        <taxon>Chelicerata</taxon>
        <taxon>Arachnida</taxon>
        <taxon>Araneae</taxon>
        <taxon>Araneomorphae</taxon>
        <taxon>Entelegynae</taxon>
        <taxon>Araneoidea</taxon>
        <taxon>Araneidae</taxon>
        <taxon>Caerostris</taxon>
    </lineage>
</organism>
<feature type="domain" description="C2H2-type" evidence="8">
    <location>
        <begin position="149"/>
        <end position="176"/>
    </location>
</feature>
<dbReference type="GO" id="GO:0005634">
    <property type="term" value="C:nucleus"/>
    <property type="evidence" value="ECO:0007669"/>
    <property type="project" value="UniProtKB-SubCell"/>
</dbReference>
<keyword evidence="3" id="KW-0677">Repeat</keyword>
<dbReference type="AlphaFoldDB" id="A0AAV4MBW2"/>
<dbReference type="PANTHER" id="PTHR24381:SF393">
    <property type="entry name" value="CHROMATIN-LINKED ADAPTOR FOR MSL PROTEINS, ISOFORM B"/>
    <property type="match status" value="1"/>
</dbReference>
<evidence type="ECO:0000256" key="5">
    <source>
        <dbReference type="ARBA" id="ARBA00022833"/>
    </source>
</evidence>
<proteinExistence type="predicted"/>
<dbReference type="GO" id="GO:0000977">
    <property type="term" value="F:RNA polymerase II transcription regulatory region sequence-specific DNA binding"/>
    <property type="evidence" value="ECO:0007669"/>
    <property type="project" value="TreeGrafter"/>
</dbReference>
<evidence type="ECO:0000256" key="7">
    <source>
        <dbReference type="PROSITE-ProRule" id="PRU00042"/>
    </source>
</evidence>
<evidence type="ECO:0000256" key="3">
    <source>
        <dbReference type="ARBA" id="ARBA00022737"/>
    </source>
</evidence>
<dbReference type="Proteomes" id="UP001054837">
    <property type="component" value="Unassembled WGS sequence"/>
</dbReference>
<dbReference type="PROSITE" id="PS50157">
    <property type="entry name" value="ZINC_FINGER_C2H2_2"/>
    <property type="match status" value="1"/>
</dbReference>
<name>A0AAV4MBW2_9ARAC</name>
<dbReference type="SUPFAM" id="SSF57667">
    <property type="entry name" value="beta-beta-alpha zinc fingers"/>
    <property type="match status" value="1"/>
</dbReference>
<evidence type="ECO:0000256" key="2">
    <source>
        <dbReference type="ARBA" id="ARBA00022723"/>
    </source>
</evidence>
<dbReference type="Gene3D" id="3.30.160.60">
    <property type="entry name" value="Classic Zinc Finger"/>
    <property type="match status" value="1"/>
</dbReference>
<keyword evidence="5" id="KW-0862">Zinc</keyword>
<dbReference type="PANTHER" id="PTHR24381">
    <property type="entry name" value="ZINC FINGER PROTEIN"/>
    <property type="match status" value="1"/>
</dbReference>
<evidence type="ECO:0000256" key="4">
    <source>
        <dbReference type="ARBA" id="ARBA00022771"/>
    </source>
</evidence>
<dbReference type="InterPro" id="IPR036236">
    <property type="entry name" value="Znf_C2H2_sf"/>
</dbReference>